<comment type="subcellular location">
    <subcellularLocation>
        <location evidence="1">Cell outer membrane</location>
        <topology evidence="1">Multi-pass membrane protein</topology>
    </subcellularLocation>
</comment>
<keyword evidence="10" id="KW-0675">Receptor</keyword>
<keyword evidence="5" id="KW-0472">Membrane</keyword>
<evidence type="ECO:0000313" key="11">
    <source>
        <dbReference type="Proteomes" id="UP000568106"/>
    </source>
</evidence>
<keyword evidence="3" id="KW-1134">Transmembrane beta strand</keyword>
<dbReference type="InterPro" id="IPR036942">
    <property type="entry name" value="Beta-barrel_TonB_sf"/>
</dbReference>
<keyword evidence="6" id="KW-0998">Cell outer membrane</keyword>
<evidence type="ECO:0000256" key="2">
    <source>
        <dbReference type="ARBA" id="ARBA00022448"/>
    </source>
</evidence>
<evidence type="ECO:0000313" key="10">
    <source>
        <dbReference type="EMBL" id="MBB5317562.1"/>
    </source>
</evidence>
<evidence type="ECO:0000259" key="9">
    <source>
        <dbReference type="Pfam" id="PF25183"/>
    </source>
</evidence>
<feature type="domain" description="TonB-dependent transporter Oar-like beta-barrel" evidence="9">
    <location>
        <begin position="240"/>
        <end position="1080"/>
    </location>
</feature>
<evidence type="ECO:0000259" key="8">
    <source>
        <dbReference type="Pfam" id="PF07715"/>
    </source>
</evidence>
<dbReference type="GO" id="GO:0009279">
    <property type="term" value="C:cell outer membrane"/>
    <property type="evidence" value="ECO:0007669"/>
    <property type="project" value="UniProtKB-SubCell"/>
</dbReference>
<keyword evidence="2" id="KW-0813">Transport</keyword>
<dbReference type="GO" id="GO:0015344">
    <property type="term" value="F:siderophore uptake transmembrane transporter activity"/>
    <property type="evidence" value="ECO:0007669"/>
    <property type="project" value="TreeGrafter"/>
</dbReference>
<feature type="chain" id="PRO_5031347429" evidence="7">
    <location>
        <begin position="24"/>
        <end position="1118"/>
    </location>
</feature>
<evidence type="ECO:0000256" key="3">
    <source>
        <dbReference type="ARBA" id="ARBA00022452"/>
    </source>
</evidence>
<feature type="signal peptide" evidence="7">
    <location>
        <begin position="1"/>
        <end position="23"/>
    </location>
</feature>
<dbReference type="InterPro" id="IPR037066">
    <property type="entry name" value="Plug_dom_sf"/>
</dbReference>
<dbReference type="GO" id="GO:0044718">
    <property type="term" value="P:siderophore transmembrane transport"/>
    <property type="evidence" value="ECO:0007669"/>
    <property type="project" value="TreeGrafter"/>
</dbReference>
<dbReference type="Pfam" id="PF13620">
    <property type="entry name" value="CarboxypepD_reg"/>
    <property type="match status" value="1"/>
</dbReference>
<dbReference type="Proteomes" id="UP000568106">
    <property type="component" value="Unassembled WGS sequence"/>
</dbReference>
<dbReference type="Gene3D" id="2.170.130.10">
    <property type="entry name" value="TonB-dependent receptor, plug domain"/>
    <property type="match status" value="1"/>
</dbReference>
<gene>
    <name evidence="10" type="ORF">HDF09_002231</name>
</gene>
<keyword evidence="7" id="KW-0732">Signal</keyword>
<sequence>MSLKYFRYFAPAALIFASGILQAQTSKGILSGVVRDSTGAVVSGAEVIVTNQDTHEIRNTISRNDGAYSLEALTPGRYSVQMKHSGFKTVETNDLVVNASIVTSFDATFTVGGVSDTVQVEAVNSGINTENGQLAGVISTRQLQDLPIFTLNPVELALTVPGVQPVSQNSGFSNGVNIEVNGARPRANNYLLDGQEINDVGIGGQAFQPNIPDIFQSVTVITNTPSAEYGRAGGAVVNLVTKAGTNTYHGSVFERYTGSGLDSLDGVTRQGIVHGPPPDGYVPPNKARFNQHQYGFTAGGPIIKDKLFAFGALQISRLYGNEVPTRLELPDAAGYAQLQAIGGPQVALLDQYLSNGSYLNNFVSFPSAGVVTNINVGVQNNCPQGCTVTTGFFQRQNAPQSNPDTQWTYRIDFAPHAADSFSFRYLHDRQSLSPDFFNNGSALPGFDTQQGGPSELGAGTWTHVFGPNVVNELRGSETRLGFLFSPTSSTLANPLYALSTLSIANVAVDSGGATSLGPDQNFPQGRHEDLYQVQDTVSLTRGHQTFRFGFDIGRTIETDVVSLNAKGTLLFNKGGSGVSSLGNFLQNQLGPSGTATKTFGSTRVDPHGWRSGVFAQDDVKVNSDLTLNLGIRYDYLTNPENSLPYPAIDPFNPYQAINTVIKVKNDTNNVAPRFGFAYSPHGEGLFGGGKTVVRGGFGVSYDSPFSNFVVNAAQATPNAVSGTLVSTQGNGLANATSLIPSITPRLRPTSSVTSVVKGLVNPYTYQFNLGVEHQLRGSNLIAVRYVGSLGKKLYSNKQYNYFAPDGSGERLNPTRGVINARGNFASSSYHGAQVEYTHNFQHGLLISANYVFSKSLDNASEIFATGANPNTSYQADLGPNGFAQEWGPSAYDHRHFVSVAYVWSPAGFSSGNSFANAALGALTRHWTISGVEQFQTGSYSTVQIAGFDTNGDGNAFNDRPLIGNIHAPIATAAIDGGNFDPTLAGTYYDVAAAINGDGSLNPVAPGSVRWLIPYQPLNQNLHQEIGRNSFSNPGSTTNNIAVEKGFGTKYLHLDRGAFIIRAEVQNLGNHNDVGILDTNVADIGSPNFLNRSNARQATPGNAPFTYGRNIVLWGKFTF</sequence>
<dbReference type="Gene3D" id="2.60.40.1120">
    <property type="entry name" value="Carboxypeptidase-like, regulatory domain"/>
    <property type="match status" value="1"/>
</dbReference>
<protein>
    <submittedName>
        <fullName evidence="10">Outer membrane receptor protein involved in Fe transport</fullName>
    </submittedName>
</protein>
<dbReference type="InterPro" id="IPR012910">
    <property type="entry name" value="Plug_dom"/>
</dbReference>
<keyword evidence="11" id="KW-1185">Reference proteome</keyword>
<reference evidence="10" key="1">
    <citation type="submission" date="2020-08" db="EMBL/GenBank/DDBJ databases">
        <title>Genomic Encyclopedia of Type Strains, Phase IV (KMG-V): Genome sequencing to study the core and pangenomes of soil and plant-associated prokaryotes.</title>
        <authorList>
            <person name="Whitman W."/>
        </authorList>
    </citation>
    <scope>NUCLEOTIDE SEQUENCE [LARGE SCALE GENOMIC DNA]</scope>
    <source>
        <strain evidence="10">M8UP27</strain>
    </source>
</reference>
<evidence type="ECO:0000256" key="5">
    <source>
        <dbReference type="ARBA" id="ARBA00023136"/>
    </source>
</evidence>
<dbReference type="PANTHER" id="PTHR30069:SF46">
    <property type="entry name" value="OAR PROTEIN"/>
    <property type="match status" value="1"/>
</dbReference>
<dbReference type="InterPro" id="IPR039426">
    <property type="entry name" value="TonB-dep_rcpt-like"/>
</dbReference>
<dbReference type="SUPFAM" id="SSF56935">
    <property type="entry name" value="Porins"/>
    <property type="match status" value="1"/>
</dbReference>
<keyword evidence="4" id="KW-0812">Transmembrane</keyword>
<comment type="caution">
    <text evidence="10">The sequence shown here is derived from an EMBL/GenBank/DDBJ whole genome shotgun (WGS) entry which is preliminary data.</text>
</comment>
<dbReference type="SUPFAM" id="SSF49464">
    <property type="entry name" value="Carboxypeptidase regulatory domain-like"/>
    <property type="match status" value="1"/>
</dbReference>
<dbReference type="Pfam" id="PF07715">
    <property type="entry name" value="Plug"/>
    <property type="match status" value="1"/>
</dbReference>
<dbReference type="InterPro" id="IPR057601">
    <property type="entry name" value="Oar-like_b-barrel"/>
</dbReference>
<dbReference type="PANTHER" id="PTHR30069">
    <property type="entry name" value="TONB-DEPENDENT OUTER MEMBRANE RECEPTOR"/>
    <property type="match status" value="1"/>
</dbReference>
<dbReference type="Gene3D" id="2.40.170.20">
    <property type="entry name" value="TonB-dependent receptor, beta-barrel domain"/>
    <property type="match status" value="1"/>
</dbReference>
<dbReference type="InterPro" id="IPR008969">
    <property type="entry name" value="CarboxyPept-like_regulatory"/>
</dbReference>
<organism evidence="10 11">
    <name type="scientific">Tunturiibacter empetritectus</name>
    <dbReference type="NCBI Taxonomy" id="3069691"/>
    <lineage>
        <taxon>Bacteria</taxon>
        <taxon>Pseudomonadati</taxon>
        <taxon>Acidobacteriota</taxon>
        <taxon>Terriglobia</taxon>
        <taxon>Terriglobales</taxon>
        <taxon>Acidobacteriaceae</taxon>
        <taxon>Tunturiibacter</taxon>
    </lineage>
</organism>
<evidence type="ECO:0000256" key="1">
    <source>
        <dbReference type="ARBA" id="ARBA00004571"/>
    </source>
</evidence>
<evidence type="ECO:0000256" key="6">
    <source>
        <dbReference type="ARBA" id="ARBA00023237"/>
    </source>
</evidence>
<accession>A0A7W8MRQ2</accession>
<proteinExistence type="predicted"/>
<evidence type="ECO:0000256" key="4">
    <source>
        <dbReference type="ARBA" id="ARBA00022692"/>
    </source>
</evidence>
<dbReference type="EMBL" id="JACHDY010000002">
    <property type="protein sequence ID" value="MBB5317562.1"/>
    <property type="molecule type" value="Genomic_DNA"/>
</dbReference>
<dbReference type="AlphaFoldDB" id="A0A7W8MRQ2"/>
<dbReference type="Pfam" id="PF25183">
    <property type="entry name" value="OMP_b-brl_4"/>
    <property type="match status" value="1"/>
</dbReference>
<feature type="domain" description="TonB-dependent receptor plug" evidence="8">
    <location>
        <begin position="137"/>
        <end position="234"/>
    </location>
</feature>
<name>A0A7W8MRQ2_9BACT</name>
<evidence type="ECO:0000256" key="7">
    <source>
        <dbReference type="SAM" id="SignalP"/>
    </source>
</evidence>